<dbReference type="EMBL" id="JBHTIS010001016">
    <property type="protein sequence ID" value="MFD1047314.1"/>
    <property type="molecule type" value="Genomic_DNA"/>
</dbReference>
<feature type="transmembrane region" description="Helical" evidence="5">
    <location>
        <begin position="338"/>
        <end position="359"/>
    </location>
</feature>
<comment type="subcellular location">
    <subcellularLocation>
        <location evidence="1">Cell membrane</location>
        <topology evidence="1">Multi-pass membrane protein</topology>
    </subcellularLocation>
</comment>
<feature type="transmembrane region" description="Helical" evidence="5">
    <location>
        <begin position="251"/>
        <end position="273"/>
    </location>
</feature>
<gene>
    <name evidence="6" type="ORF">ACFQ1S_18060</name>
</gene>
<evidence type="ECO:0000313" key="6">
    <source>
        <dbReference type="EMBL" id="MFD1047314.1"/>
    </source>
</evidence>
<feature type="transmembrane region" description="Helical" evidence="5">
    <location>
        <begin position="365"/>
        <end position="384"/>
    </location>
</feature>
<keyword evidence="3" id="KW-1003">Cell membrane</keyword>
<protein>
    <submittedName>
        <fullName evidence="6">Sugar efflux transporter</fullName>
    </submittedName>
</protein>
<evidence type="ECO:0000256" key="5">
    <source>
        <dbReference type="SAM" id="Phobius"/>
    </source>
</evidence>
<organism evidence="6 7">
    <name type="scientific">Kibdelosporangium lantanae</name>
    <dbReference type="NCBI Taxonomy" id="1497396"/>
    <lineage>
        <taxon>Bacteria</taxon>
        <taxon>Bacillati</taxon>
        <taxon>Actinomycetota</taxon>
        <taxon>Actinomycetes</taxon>
        <taxon>Pseudonocardiales</taxon>
        <taxon>Pseudonocardiaceae</taxon>
        <taxon>Kibdelosporangium</taxon>
    </lineage>
</organism>
<feature type="transmembrane region" description="Helical" evidence="5">
    <location>
        <begin position="163"/>
        <end position="187"/>
    </location>
</feature>
<dbReference type="Pfam" id="PF07690">
    <property type="entry name" value="MFS_1"/>
    <property type="match status" value="1"/>
</dbReference>
<dbReference type="PANTHER" id="PTHR23535">
    <property type="entry name" value="SUGAR EFFLUX TRANSPORTER A-RELATED"/>
    <property type="match status" value="1"/>
</dbReference>
<keyword evidence="4" id="KW-0762">Sugar transport</keyword>
<keyword evidence="2" id="KW-0813">Transport</keyword>
<evidence type="ECO:0000256" key="2">
    <source>
        <dbReference type="ARBA" id="ARBA00022448"/>
    </source>
</evidence>
<evidence type="ECO:0000256" key="3">
    <source>
        <dbReference type="ARBA" id="ARBA00022475"/>
    </source>
</evidence>
<dbReference type="SUPFAM" id="SSF103473">
    <property type="entry name" value="MFS general substrate transporter"/>
    <property type="match status" value="1"/>
</dbReference>
<feature type="transmembrane region" description="Helical" evidence="5">
    <location>
        <begin position="105"/>
        <end position="127"/>
    </location>
</feature>
<dbReference type="InterPro" id="IPR011701">
    <property type="entry name" value="MFS"/>
</dbReference>
<name>A0ABW3MCC4_9PSEU</name>
<comment type="caution">
    <text evidence="6">The sequence shown here is derived from an EMBL/GenBank/DDBJ whole genome shotgun (WGS) entry which is preliminary data.</text>
</comment>
<evidence type="ECO:0000313" key="7">
    <source>
        <dbReference type="Proteomes" id="UP001597045"/>
    </source>
</evidence>
<keyword evidence="5" id="KW-0472">Membrane</keyword>
<dbReference type="CDD" id="cd17471">
    <property type="entry name" value="MFS_Set"/>
    <property type="match status" value="1"/>
</dbReference>
<dbReference type="Proteomes" id="UP001597045">
    <property type="component" value="Unassembled WGS sequence"/>
</dbReference>
<dbReference type="Gene3D" id="1.20.1250.20">
    <property type="entry name" value="MFS general substrate transporter like domains"/>
    <property type="match status" value="2"/>
</dbReference>
<keyword evidence="7" id="KW-1185">Reference proteome</keyword>
<keyword evidence="5" id="KW-0812">Transmembrane</keyword>
<feature type="transmembrane region" description="Helical" evidence="5">
    <location>
        <begin position="50"/>
        <end position="69"/>
    </location>
</feature>
<feature type="transmembrane region" description="Helical" evidence="5">
    <location>
        <begin position="280"/>
        <end position="298"/>
    </location>
</feature>
<accession>A0ABW3MCC4</accession>
<feature type="transmembrane region" description="Helical" evidence="5">
    <location>
        <begin position="12"/>
        <end position="38"/>
    </location>
</feature>
<evidence type="ECO:0000256" key="1">
    <source>
        <dbReference type="ARBA" id="ARBA00004651"/>
    </source>
</evidence>
<proteinExistence type="predicted"/>
<feature type="transmembrane region" description="Helical" evidence="5">
    <location>
        <begin position="304"/>
        <end position="326"/>
    </location>
</feature>
<sequence>MTVVARAGIRWRLMLPLASVSLVTGTVGAFVLPFLSLFLTNEIGVSSLELGAFLLVSSVAGLVVSTLIGRLSDQRAVRRNLMVIGGLAGSVGYGLFAVLREYWVLLVVSCTLVALSTSLISQMFAYARQFAERQSVTRAPLIISSLRTIMSLSWVGGPPLAALLLQLGGYTGLYWTACGFFLAIALLSSRLRELGVPEAPTADDGPGAPKAPRMVFAIVAFVLLQGSISLSVSAIPLYVTNDLHGAPEDAGIVLGVCAALEIPLMLWFGVLAVKVDLNRLVMLGALVALAYQGVMLATDSTWQVAVAQLLNAIVISAIAGVGISYFQSLAPGRPGYATSWFTNTMTVGAMLSGPLLGLAKQVGYHYAYLMALGMSTLGLGFLFVTRAVAKGRTSAG</sequence>
<dbReference type="InterPro" id="IPR036259">
    <property type="entry name" value="MFS_trans_sf"/>
</dbReference>
<feature type="transmembrane region" description="Helical" evidence="5">
    <location>
        <begin position="81"/>
        <end position="99"/>
    </location>
</feature>
<feature type="transmembrane region" description="Helical" evidence="5">
    <location>
        <begin position="139"/>
        <end position="157"/>
    </location>
</feature>
<feature type="transmembrane region" description="Helical" evidence="5">
    <location>
        <begin position="215"/>
        <end position="239"/>
    </location>
</feature>
<dbReference type="PANTHER" id="PTHR23535:SF2">
    <property type="entry name" value="SUGAR EFFLUX TRANSPORTER A-RELATED"/>
    <property type="match status" value="1"/>
</dbReference>
<evidence type="ECO:0000256" key="4">
    <source>
        <dbReference type="ARBA" id="ARBA00022597"/>
    </source>
</evidence>
<reference evidence="7" key="1">
    <citation type="journal article" date="2019" name="Int. J. Syst. Evol. Microbiol.">
        <title>The Global Catalogue of Microorganisms (GCM) 10K type strain sequencing project: providing services to taxonomists for standard genome sequencing and annotation.</title>
        <authorList>
            <consortium name="The Broad Institute Genomics Platform"/>
            <consortium name="The Broad Institute Genome Sequencing Center for Infectious Disease"/>
            <person name="Wu L."/>
            <person name="Ma J."/>
        </authorList>
    </citation>
    <scope>NUCLEOTIDE SEQUENCE [LARGE SCALE GENOMIC DNA]</scope>
    <source>
        <strain evidence="7">JCM 31486</strain>
    </source>
</reference>
<keyword evidence="5" id="KW-1133">Transmembrane helix</keyword>